<reference evidence="5 6" key="1">
    <citation type="submission" date="2016-03" db="EMBL/GenBank/DDBJ databases">
        <title>Draft Genome Sequence of the Strain BR 10245 (Bradyrhizobium sp.) isolated from nodules of Centrolobium paraense.</title>
        <authorList>
            <person name="Simoes-Araujo J.L.Sr."/>
            <person name="Barauna A.C."/>
            <person name="Silva K."/>
            <person name="Zilli J.E."/>
        </authorList>
    </citation>
    <scope>NUCLEOTIDE SEQUENCE [LARGE SCALE GENOMIC DNA]</scope>
    <source>
        <strain evidence="5 6">BR 10245</strain>
    </source>
</reference>
<feature type="domain" description="HTH gntR-type" evidence="4">
    <location>
        <begin position="8"/>
        <end position="75"/>
    </location>
</feature>
<dbReference type="Gene3D" id="1.10.10.10">
    <property type="entry name" value="Winged helix-like DNA-binding domain superfamily/Winged helix DNA-binding domain"/>
    <property type="match status" value="1"/>
</dbReference>
<keyword evidence="2" id="KW-0238">DNA-binding</keyword>
<dbReference type="InterPro" id="IPR036390">
    <property type="entry name" value="WH_DNA-bd_sf"/>
</dbReference>
<dbReference type="PROSITE" id="PS50949">
    <property type="entry name" value="HTH_GNTR"/>
    <property type="match status" value="1"/>
</dbReference>
<dbReference type="InterPro" id="IPR000524">
    <property type="entry name" value="Tscrpt_reg_HTH_GntR"/>
</dbReference>
<dbReference type="CDD" id="cd07377">
    <property type="entry name" value="WHTH_GntR"/>
    <property type="match status" value="1"/>
</dbReference>
<dbReference type="OrthoDB" id="6087511at2"/>
<dbReference type="Proteomes" id="UP000076959">
    <property type="component" value="Unassembled WGS sequence"/>
</dbReference>
<sequence>MIPLDPLPNLIDQVYARILEAITDRTLQPGQRIRQNELADKLGVSRQPVSHALHLLHRQGLVAESGRRGFEVTQLDPVRIRQLYEVRGAIDALAARLAAERAASDAAGRARLAAALRAGRATNRKTPLNELIALDVEFHGAIYHLAGNPVIEETIAPQWPHMRRSMATVLSELDYRDSAWAEHATIAGHILAGEAKEAEGAALAHAQTAGRMTEERLKATEEAAA</sequence>
<dbReference type="EMBL" id="LUUB01000076">
    <property type="protein sequence ID" value="OAF06476.1"/>
    <property type="molecule type" value="Genomic_DNA"/>
</dbReference>
<dbReference type="Pfam" id="PF00392">
    <property type="entry name" value="GntR"/>
    <property type="match status" value="1"/>
</dbReference>
<dbReference type="RefSeq" id="WP_063702861.1">
    <property type="nucleotide sequence ID" value="NZ_LUUB01000076.1"/>
</dbReference>
<keyword evidence="6" id="KW-1185">Reference proteome</keyword>
<evidence type="ECO:0000256" key="3">
    <source>
        <dbReference type="ARBA" id="ARBA00023163"/>
    </source>
</evidence>
<dbReference type="PANTHER" id="PTHR43537">
    <property type="entry name" value="TRANSCRIPTIONAL REGULATOR, GNTR FAMILY"/>
    <property type="match status" value="1"/>
</dbReference>
<accession>A0A176YID9</accession>
<organism evidence="5 6">
    <name type="scientific">Bradyrhizobium centrolobii</name>
    <dbReference type="NCBI Taxonomy" id="1505087"/>
    <lineage>
        <taxon>Bacteria</taxon>
        <taxon>Pseudomonadati</taxon>
        <taxon>Pseudomonadota</taxon>
        <taxon>Alphaproteobacteria</taxon>
        <taxon>Hyphomicrobiales</taxon>
        <taxon>Nitrobacteraceae</taxon>
        <taxon>Bradyrhizobium</taxon>
    </lineage>
</organism>
<dbReference type="SUPFAM" id="SSF46785">
    <property type="entry name" value="Winged helix' DNA-binding domain"/>
    <property type="match status" value="1"/>
</dbReference>
<dbReference type="GO" id="GO:0003677">
    <property type="term" value="F:DNA binding"/>
    <property type="evidence" value="ECO:0007669"/>
    <property type="project" value="UniProtKB-KW"/>
</dbReference>
<gene>
    <name evidence="5" type="ORF">AYJ54_19680</name>
</gene>
<dbReference type="GO" id="GO:0003700">
    <property type="term" value="F:DNA-binding transcription factor activity"/>
    <property type="evidence" value="ECO:0007669"/>
    <property type="project" value="InterPro"/>
</dbReference>
<evidence type="ECO:0000256" key="1">
    <source>
        <dbReference type="ARBA" id="ARBA00023015"/>
    </source>
</evidence>
<keyword evidence="3" id="KW-0804">Transcription</keyword>
<protein>
    <submittedName>
        <fullName evidence="5">Transcriptional regulator</fullName>
    </submittedName>
</protein>
<dbReference type="SMART" id="SM00345">
    <property type="entry name" value="HTH_GNTR"/>
    <property type="match status" value="1"/>
</dbReference>
<dbReference type="STRING" id="1505087.AYJ54_19680"/>
<dbReference type="Pfam" id="PF07729">
    <property type="entry name" value="FCD"/>
    <property type="match status" value="1"/>
</dbReference>
<evidence type="ECO:0000313" key="5">
    <source>
        <dbReference type="EMBL" id="OAF06476.1"/>
    </source>
</evidence>
<dbReference type="AlphaFoldDB" id="A0A176YID9"/>
<evidence type="ECO:0000259" key="4">
    <source>
        <dbReference type="PROSITE" id="PS50949"/>
    </source>
</evidence>
<dbReference type="Gene3D" id="1.20.120.530">
    <property type="entry name" value="GntR ligand-binding domain-like"/>
    <property type="match status" value="1"/>
</dbReference>
<dbReference type="InterPro" id="IPR011711">
    <property type="entry name" value="GntR_C"/>
</dbReference>
<keyword evidence="1" id="KW-0805">Transcription regulation</keyword>
<name>A0A176YID9_9BRAD</name>
<proteinExistence type="predicted"/>
<dbReference type="InterPro" id="IPR008920">
    <property type="entry name" value="TF_FadR/GntR_C"/>
</dbReference>
<dbReference type="SUPFAM" id="SSF48008">
    <property type="entry name" value="GntR ligand-binding domain-like"/>
    <property type="match status" value="1"/>
</dbReference>
<dbReference type="InterPro" id="IPR036388">
    <property type="entry name" value="WH-like_DNA-bd_sf"/>
</dbReference>
<dbReference type="PANTHER" id="PTHR43537:SF45">
    <property type="entry name" value="GNTR FAMILY REGULATORY PROTEIN"/>
    <property type="match status" value="1"/>
</dbReference>
<comment type="caution">
    <text evidence="5">The sequence shown here is derived from an EMBL/GenBank/DDBJ whole genome shotgun (WGS) entry which is preliminary data.</text>
</comment>
<evidence type="ECO:0000256" key="2">
    <source>
        <dbReference type="ARBA" id="ARBA00023125"/>
    </source>
</evidence>
<evidence type="ECO:0000313" key="6">
    <source>
        <dbReference type="Proteomes" id="UP000076959"/>
    </source>
</evidence>
<dbReference type="SMART" id="SM00895">
    <property type="entry name" value="FCD"/>
    <property type="match status" value="1"/>
</dbReference>